<dbReference type="SUPFAM" id="SSF159888">
    <property type="entry name" value="YdhG-like"/>
    <property type="match status" value="1"/>
</dbReference>
<evidence type="ECO:0000313" key="3">
    <source>
        <dbReference type="Proteomes" id="UP000073816"/>
    </source>
</evidence>
<dbReference type="InterPro" id="IPR014922">
    <property type="entry name" value="YdhG-like"/>
</dbReference>
<gene>
    <name evidence="2" type="ORF">AO498_14445</name>
</gene>
<dbReference type="STRING" id="1727163.AO498_14445"/>
<reference evidence="2 3" key="2">
    <citation type="journal article" date="2016" name="Genome Announc.">
        <title>Complete Genome Sequence of Algoriphagus sp. Strain M8-2, Isolated from a Brackish Lake.</title>
        <authorList>
            <person name="Muraguchi Y."/>
            <person name="Kushimoto K."/>
            <person name="Ohtsubo Y."/>
            <person name="Suzuki T."/>
            <person name="Dohra H."/>
            <person name="Kimbara K."/>
            <person name="Shintani M."/>
        </authorList>
    </citation>
    <scope>NUCLEOTIDE SEQUENCE [LARGE SCALE GENOMIC DNA]</scope>
    <source>
        <strain evidence="2 3">M8-2</strain>
    </source>
</reference>
<accession>A0A142ER93</accession>
<dbReference type="RefSeq" id="WP_067549184.1">
    <property type="nucleotide sequence ID" value="NZ_CP012836.1"/>
</dbReference>
<name>A0A142ER93_9BACT</name>
<dbReference type="Gene3D" id="3.90.1150.200">
    <property type="match status" value="1"/>
</dbReference>
<dbReference type="KEGG" id="alm:AO498_14445"/>
<protein>
    <recommendedName>
        <fullName evidence="1">YdhG-like domain-containing protein</fullName>
    </recommendedName>
</protein>
<reference evidence="3" key="1">
    <citation type="submission" date="2015-09" db="EMBL/GenBank/DDBJ databases">
        <title>Complete sequence of Algoriphagus sp. M8-2.</title>
        <authorList>
            <person name="Shintani M."/>
        </authorList>
    </citation>
    <scope>NUCLEOTIDE SEQUENCE [LARGE SCALE GENOMIC DNA]</scope>
    <source>
        <strain evidence="3">M8-2</strain>
    </source>
</reference>
<keyword evidence="3" id="KW-1185">Reference proteome</keyword>
<evidence type="ECO:0000313" key="2">
    <source>
        <dbReference type="EMBL" id="AMQ57648.1"/>
    </source>
</evidence>
<dbReference type="EMBL" id="CP012836">
    <property type="protein sequence ID" value="AMQ57648.1"/>
    <property type="molecule type" value="Genomic_DNA"/>
</dbReference>
<proteinExistence type="predicted"/>
<dbReference type="PATRIC" id="fig|1727163.4.peg.3035"/>
<dbReference type="Pfam" id="PF08818">
    <property type="entry name" value="DUF1801"/>
    <property type="match status" value="1"/>
</dbReference>
<dbReference type="AlphaFoldDB" id="A0A142ER93"/>
<evidence type="ECO:0000259" key="1">
    <source>
        <dbReference type="Pfam" id="PF08818"/>
    </source>
</evidence>
<feature type="domain" description="YdhG-like" evidence="1">
    <location>
        <begin position="21"/>
        <end position="110"/>
    </location>
</feature>
<organism evidence="2 3">
    <name type="scientific">Algoriphagus sanaruensis</name>
    <dbReference type="NCBI Taxonomy" id="1727163"/>
    <lineage>
        <taxon>Bacteria</taxon>
        <taxon>Pseudomonadati</taxon>
        <taxon>Bacteroidota</taxon>
        <taxon>Cytophagia</taxon>
        <taxon>Cytophagales</taxon>
        <taxon>Cyclobacteriaceae</taxon>
        <taxon>Algoriphagus</taxon>
    </lineage>
</organism>
<sequence>MMNPKPTSVEEYFSWFPPEIQAKLQQMRETLREALPHAKEVISYSMPAFKTTEVLVYYAAAKKHMGYYPTGSGVSEFKNELSGYVTSKGAIQFPFDQDLPLELISQIAQFRDEEAKLRAELKKKR</sequence>
<dbReference type="Proteomes" id="UP000073816">
    <property type="component" value="Chromosome"/>
</dbReference>